<reference evidence="1 2" key="1">
    <citation type="submission" date="2019-02" db="EMBL/GenBank/DDBJ databases">
        <title>Deep-cultivation of Planctomycetes and their phenomic and genomic characterization uncovers novel biology.</title>
        <authorList>
            <person name="Wiegand S."/>
            <person name="Jogler M."/>
            <person name="Boedeker C."/>
            <person name="Pinto D."/>
            <person name="Vollmers J."/>
            <person name="Rivas-Marin E."/>
            <person name="Kohn T."/>
            <person name="Peeters S.H."/>
            <person name="Heuer A."/>
            <person name="Rast P."/>
            <person name="Oberbeckmann S."/>
            <person name="Bunk B."/>
            <person name="Jeske O."/>
            <person name="Meyerdierks A."/>
            <person name="Storesund J.E."/>
            <person name="Kallscheuer N."/>
            <person name="Luecker S."/>
            <person name="Lage O.M."/>
            <person name="Pohl T."/>
            <person name="Merkel B.J."/>
            <person name="Hornburger P."/>
            <person name="Mueller R.-W."/>
            <person name="Bruemmer F."/>
            <person name="Labrenz M."/>
            <person name="Spormann A.M."/>
            <person name="Op den Camp H."/>
            <person name="Overmann J."/>
            <person name="Amann R."/>
            <person name="Jetten M.S.M."/>
            <person name="Mascher T."/>
            <person name="Medema M.H."/>
            <person name="Devos D.P."/>
            <person name="Kaster A.-K."/>
            <person name="Ovreas L."/>
            <person name="Rohde M."/>
            <person name="Galperin M.Y."/>
            <person name="Jogler C."/>
        </authorList>
    </citation>
    <scope>NUCLEOTIDE SEQUENCE [LARGE SCALE GENOMIC DNA]</scope>
    <source>
        <strain evidence="1 2">Spa11</strain>
    </source>
</reference>
<dbReference type="EMBL" id="CP036349">
    <property type="protein sequence ID" value="QDV74315.1"/>
    <property type="molecule type" value="Genomic_DNA"/>
</dbReference>
<dbReference type="AlphaFoldDB" id="A0A518K944"/>
<dbReference type="Proteomes" id="UP000316426">
    <property type="component" value="Chromosome"/>
</dbReference>
<sequence>MPRCFLITAVGSPESDRRRAVETLIEEIIDPLKEPKQIEFRAPFDGIIGETLNQPLLEQIVTVDLLLADATEPTPNLLYELGVRHAIRKPCFLMSEHPENLPSYLKPLVYHRLCRTTEGYARAREEVCKFLDLVREGRPALTQTGQAVARFERRPQKIIAVWVSLADPKRTPQLRAALSELLGRASDVLLIEPIGPVRCQGDKASLLLYCYDPSITEIQVQSQISKALLKNGVDPSSLCVHFGTL</sequence>
<evidence type="ECO:0000313" key="1">
    <source>
        <dbReference type="EMBL" id="QDV74315.1"/>
    </source>
</evidence>
<accession>A0A518K944</accession>
<gene>
    <name evidence="1" type="ORF">Spa11_25170</name>
</gene>
<name>A0A518K944_9BACT</name>
<dbReference type="KEGG" id="bmei:Spa11_25170"/>
<evidence type="ECO:0000313" key="2">
    <source>
        <dbReference type="Proteomes" id="UP000316426"/>
    </source>
</evidence>
<organism evidence="1 2">
    <name type="scientific">Botrimarina mediterranea</name>
    <dbReference type="NCBI Taxonomy" id="2528022"/>
    <lineage>
        <taxon>Bacteria</taxon>
        <taxon>Pseudomonadati</taxon>
        <taxon>Planctomycetota</taxon>
        <taxon>Planctomycetia</taxon>
        <taxon>Pirellulales</taxon>
        <taxon>Lacipirellulaceae</taxon>
        <taxon>Botrimarina</taxon>
    </lineage>
</organism>
<proteinExistence type="predicted"/>
<keyword evidence="2" id="KW-1185">Reference proteome</keyword>
<protein>
    <submittedName>
        <fullName evidence="1">Uncharacterized protein</fullName>
    </submittedName>
</protein>